<dbReference type="InterPro" id="IPR050789">
    <property type="entry name" value="Diverse_Enzym_Activities"/>
</dbReference>
<dbReference type="InterPro" id="IPR012338">
    <property type="entry name" value="Beta-lactam/transpept-like"/>
</dbReference>
<organism evidence="2 3">
    <name type="scientific">Parahalioglobus pacificus</name>
    <dbReference type="NCBI Taxonomy" id="930806"/>
    <lineage>
        <taxon>Bacteria</taxon>
        <taxon>Pseudomonadati</taxon>
        <taxon>Pseudomonadota</taxon>
        <taxon>Gammaproteobacteria</taxon>
        <taxon>Cellvibrionales</taxon>
        <taxon>Halieaceae</taxon>
        <taxon>Parahalioglobus</taxon>
    </lineage>
</organism>
<name>A0A919CJW6_9GAMM</name>
<dbReference type="InterPro" id="IPR001466">
    <property type="entry name" value="Beta-lactam-related"/>
</dbReference>
<evidence type="ECO:0000313" key="2">
    <source>
        <dbReference type="EMBL" id="GHD32391.1"/>
    </source>
</evidence>
<protein>
    <submittedName>
        <fullName evidence="2">6-aminohexanoate-dimer hydrolase</fullName>
    </submittedName>
</protein>
<dbReference type="Proteomes" id="UP000644693">
    <property type="component" value="Unassembled WGS sequence"/>
</dbReference>
<dbReference type="Gene3D" id="3.40.710.10">
    <property type="entry name" value="DD-peptidase/beta-lactamase superfamily"/>
    <property type="match status" value="1"/>
</dbReference>
<keyword evidence="3" id="KW-1185">Reference proteome</keyword>
<dbReference type="GO" id="GO:0016787">
    <property type="term" value="F:hydrolase activity"/>
    <property type="evidence" value="ECO:0007669"/>
    <property type="project" value="UniProtKB-KW"/>
</dbReference>
<evidence type="ECO:0000259" key="1">
    <source>
        <dbReference type="Pfam" id="PF00144"/>
    </source>
</evidence>
<dbReference type="PANTHER" id="PTHR43283:SF7">
    <property type="entry name" value="BETA-LACTAMASE-RELATED DOMAIN-CONTAINING PROTEIN"/>
    <property type="match status" value="1"/>
</dbReference>
<dbReference type="Pfam" id="PF00144">
    <property type="entry name" value="Beta-lactamase"/>
    <property type="match status" value="1"/>
</dbReference>
<reference evidence="2" key="2">
    <citation type="submission" date="2020-09" db="EMBL/GenBank/DDBJ databases">
        <authorList>
            <person name="Sun Q."/>
            <person name="Kim S."/>
        </authorList>
    </citation>
    <scope>NUCLEOTIDE SEQUENCE</scope>
    <source>
        <strain evidence="2">KCTC 23430</strain>
    </source>
</reference>
<dbReference type="AlphaFoldDB" id="A0A919CJW6"/>
<dbReference type="PANTHER" id="PTHR43283">
    <property type="entry name" value="BETA-LACTAMASE-RELATED"/>
    <property type="match status" value="1"/>
</dbReference>
<gene>
    <name evidence="2" type="ORF">GCM10007053_16510</name>
</gene>
<evidence type="ECO:0000313" key="3">
    <source>
        <dbReference type="Proteomes" id="UP000644693"/>
    </source>
</evidence>
<reference evidence="2" key="1">
    <citation type="journal article" date="2014" name="Int. J. Syst. Evol. Microbiol.">
        <title>Complete genome sequence of Corynebacterium casei LMG S-19264T (=DSM 44701T), isolated from a smear-ripened cheese.</title>
        <authorList>
            <consortium name="US DOE Joint Genome Institute (JGI-PGF)"/>
            <person name="Walter F."/>
            <person name="Albersmeier A."/>
            <person name="Kalinowski J."/>
            <person name="Ruckert C."/>
        </authorList>
    </citation>
    <scope>NUCLEOTIDE SEQUENCE</scope>
    <source>
        <strain evidence="2">KCTC 23430</strain>
    </source>
</reference>
<keyword evidence="2" id="KW-0378">Hydrolase</keyword>
<dbReference type="SUPFAM" id="SSF56601">
    <property type="entry name" value="beta-lactamase/transpeptidase-like"/>
    <property type="match status" value="1"/>
</dbReference>
<accession>A0A919CJW6</accession>
<feature type="domain" description="Beta-lactamase-related" evidence="1">
    <location>
        <begin position="96"/>
        <end position="301"/>
    </location>
</feature>
<dbReference type="PROSITE" id="PS51257">
    <property type="entry name" value="PROKAR_LIPOPROTEIN"/>
    <property type="match status" value="1"/>
</dbReference>
<dbReference type="EMBL" id="BMYM01000001">
    <property type="protein sequence ID" value="GHD32391.1"/>
    <property type="molecule type" value="Genomic_DNA"/>
</dbReference>
<sequence>MEEAVVKTFPTPSLTAVIALITAACLSVETVASDWPDNHWQFSHMRELYPTANIERTTSSPWTLTGEPLAPEDIELSQTDGGYTLADAIKAQNIDSLMVIKDGQVRVETYRGEQSPSRTHLMMSTTKSVVGTIAAILEARGQLDLSKSVDHYLPEMSQSAYRGESVRDVLDMRVGSKFNEDYEALDSDIAAYGCATGWDKHLYECDEDSPQGLKSYMQTIQRDEANDNRWVYKSIDTDVVGWVLERVSDKRLPELISDKIWKPMGAEFDADMMGDGLGGFFASGGMNAALRDYARFGQLILDGGRGIVPKAFIDDLMNQPGDPTWPYPVEGAKPYYPSFW</sequence>
<comment type="caution">
    <text evidence="2">The sequence shown here is derived from an EMBL/GenBank/DDBJ whole genome shotgun (WGS) entry which is preliminary data.</text>
</comment>
<proteinExistence type="predicted"/>